<evidence type="ECO:0000313" key="2">
    <source>
        <dbReference type="Proteomes" id="UP000192656"/>
    </source>
</evidence>
<accession>A0A1W1YVU0</accession>
<dbReference type="EMBL" id="FWXR01000002">
    <property type="protein sequence ID" value="SMC40345.1"/>
    <property type="molecule type" value="Genomic_DNA"/>
</dbReference>
<name>A0A1W1YVU0_9HYPH</name>
<proteinExistence type="predicted"/>
<dbReference type="AlphaFoldDB" id="A0A1W1YVU0"/>
<keyword evidence="2" id="KW-1185">Reference proteome</keyword>
<reference evidence="1 2" key="1">
    <citation type="submission" date="2017-04" db="EMBL/GenBank/DDBJ databases">
        <authorList>
            <person name="Afonso C.L."/>
            <person name="Miller P.J."/>
            <person name="Scott M.A."/>
            <person name="Spackman E."/>
            <person name="Goraichik I."/>
            <person name="Dimitrov K.M."/>
            <person name="Suarez D.L."/>
            <person name="Swayne D.E."/>
        </authorList>
    </citation>
    <scope>NUCLEOTIDE SEQUENCE [LARGE SCALE GENOMIC DNA]</scope>
    <source>
        <strain evidence="1 2">CGMCC 1.10972</strain>
    </source>
</reference>
<protein>
    <submittedName>
        <fullName evidence="1">Uncharacterized protein</fullName>
    </submittedName>
</protein>
<gene>
    <name evidence="1" type="ORF">SAMN06297251_10223</name>
</gene>
<organism evidence="1 2">
    <name type="scientific">Fulvimarina manganoxydans</name>
    <dbReference type="NCBI Taxonomy" id="937218"/>
    <lineage>
        <taxon>Bacteria</taxon>
        <taxon>Pseudomonadati</taxon>
        <taxon>Pseudomonadota</taxon>
        <taxon>Alphaproteobacteria</taxon>
        <taxon>Hyphomicrobiales</taxon>
        <taxon>Aurantimonadaceae</taxon>
        <taxon>Fulvimarina</taxon>
    </lineage>
</organism>
<dbReference type="Proteomes" id="UP000192656">
    <property type="component" value="Unassembled WGS sequence"/>
</dbReference>
<evidence type="ECO:0000313" key="1">
    <source>
        <dbReference type="EMBL" id="SMC40345.1"/>
    </source>
</evidence>
<sequence length="114" mass="12426">MTPSQPDSLINEQTCPVALDMLAQLIRTDGEAREALIATIPSVTRVKLAFFCYARVHLRTLGFEVILGCELAELRRLAGAKGDLLREQAEAFKAEAVRGSGRSKVITLSQRKAG</sequence>